<evidence type="ECO:0000256" key="2">
    <source>
        <dbReference type="ARBA" id="ARBA00004629"/>
    </source>
</evidence>
<keyword evidence="16" id="KW-1185">Reference proteome</keyword>
<comment type="similarity">
    <text evidence="3">Belongs to the ZW10 family.</text>
</comment>
<dbReference type="GO" id="GO:1990423">
    <property type="term" value="C:RZZ complex"/>
    <property type="evidence" value="ECO:0007669"/>
    <property type="project" value="TreeGrafter"/>
</dbReference>
<feature type="domain" description="ZW10 C-terminal helical" evidence="14">
    <location>
        <begin position="602"/>
        <end position="758"/>
    </location>
</feature>
<keyword evidence="5" id="KW-0963">Cytoplasm</keyword>
<dbReference type="GO" id="GO:0006888">
    <property type="term" value="P:endoplasmic reticulum to Golgi vesicle-mediated transport"/>
    <property type="evidence" value="ECO:0007669"/>
    <property type="project" value="TreeGrafter"/>
</dbReference>
<dbReference type="GO" id="GO:0005634">
    <property type="term" value="C:nucleus"/>
    <property type="evidence" value="ECO:0007669"/>
    <property type="project" value="InterPro"/>
</dbReference>
<dbReference type="GO" id="GO:0032527">
    <property type="term" value="P:protein exit from endoplasmic reticulum"/>
    <property type="evidence" value="ECO:0007669"/>
    <property type="project" value="EnsemblPlants"/>
</dbReference>
<dbReference type="PANTHER" id="PTHR12205">
    <property type="entry name" value="CENTROMERE/KINETOCHORE PROTEIN ZW10"/>
    <property type="match status" value="1"/>
</dbReference>
<dbReference type="InterPro" id="IPR055148">
    <property type="entry name" value="ZW10_C_2"/>
</dbReference>
<name>A0A8S0Q9B6_OLEEU</name>
<proteinExistence type="inferred from homology"/>
<feature type="domain" description="Centromere/kinetochore protein zw10 C-terminal" evidence="13">
    <location>
        <begin position="450"/>
        <end position="578"/>
    </location>
</feature>
<keyword evidence="4" id="KW-0158">Chromosome</keyword>
<evidence type="ECO:0000256" key="6">
    <source>
        <dbReference type="ARBA" id="ARBA00022618"/>
    </source>
</evidence>
<dbReference type="Gene3D" id="1.10.357.150">
    <property type="match status" value="1"/>
</dbReference>
<dbReference type="GO" id="GO:0005783">
    <property type="term" value="C:endoplasmic reticulum"/>
    <property type="evidence" value="ECO:0007669"/>
    <property type="project" value="EnsemblPlants"/>
</dbReference>
<dbReference type="GO" id="GO:0051301">
    <property type="term" value="P:cell division"/>
    <property type="evidence" value="ECO:0007669"/>
    <property type="project" value="UniProtKB-KW"/>
</dbReference>
<evidence type="ECO:0000256" key="5">
    <source>
        <dbReference type="ARBA" id="ARBA00022490"/>
    </source>
</evidence>
<dbReference type="InterPro" id="IPR048343">
    <property type="entry name" value="ZW10_C"/>
</dbReference>
<evidence type="ECO:0000313" key="15">
    <source>
        <dbReference type="EMBL" id="CAA2963596.1"/>
    </source>
</evidence>
<keyword evidence="8" id="KW-0995">Kinetochore</keyword>
<dbReference type="InterPro" id="IPR048344">
    <property type="entry name" value="Zw10_middle"/>
</dbReference>
<dbReference type="Pfam" id="PF06248">
    <property type="entry name" value="Zw10_N"/>
    <property type="match status" value="1"/>
</dbReference>
<dbReference type="Pfam" id="PF20665">
    <property type="entry name" value="Zw10_middle"/>
    <property type="match status" value="1"/>
</dbReference>
<keyword evidence="9" id="KW-0131">Cell cycle</keyword>
<accession>A0A8S0Q9B6</accession>
<keyword evidence="7" id="KW-0498">Mitosis</keyword>
<keyword evidence="10" id="KW-0137">Centromere</keyword>
<dbReference type="Pfam" id="PF22766">
    <property type="entry name" value="ZW10_C2"/>
    <property type="match status" value="1"/>
</dbReference>
<dbReference type="Proteomes" id="UP000594638">
    <property type="component" value="Unassembled WGS sequence"/>
</dbReference>
<dbReference type="EMBL" id="CACTIH010001811">
    <property type="protein sequence ID" value="CAA2963596.1"/>
    <property type="molecule type" value="Genomic_DNA"/>
</dbReference>
<organism evidence="15 16">
    <name type="scientific">Olea europaea subsp. europaea</name>
    <dbReference type="NCBI Taxonomy" id="158383"/>
    <lineage>
        <taxon>Eukaryota</taxon>
        <taxon>Viridiplantae</taxon>
        <taxon>Streptophyta</taxon>
        <taxon>Embryophyta</taxon>
        <taxon>Tracheophyta</taxon>
        <taxon>Spermatophyta</taxon>
        <taxon>Magnoliopsida</taxon>
        <taxon>eudicotyledons</taxon>
        <taxon>Gunneridae</taxon>
        <taxon>Pentapetalae</taxon>
        <taxon>asterids</taxon>
        <taxon>lamiids</taxon>
        <taxon>Lamiales</taxon>
        <taxon>Oleaceae</taxon>
        <taxon>Oleeae</taxon>
        <taxon>Olea</taxon>
    </lineage>
</organism>
<protein>
    <submittedName>
        <fullName evidence="15">Centromere kinetochore zw10 homolog isoform X1</fullName>
    </submittedName>
</protein>
<evidence type="ECO:0000256" key="3">
    <source>
        <dbReference type="ARBA" id="ARBA00006245"/>
    </source>
</evidence>
<evidence type="ECO:0000256" key="10">
    <source>
        <dbReference type="ARBA" id="ARBA00023328"/>
    </source>
</evidence>
<sequence length="769" mass="87628">MDILVNSVDVRDLLSSPDLLDSPSSPLSAPDLRLLISRLESHTLKIKSKVQSYLLSHQNDFSSLFSQCSDVVFRSEELSGQVSELLSLISKNPIEADLSGIIGETVEKKKQVREKKELLELLGVVLELNDKLRVVKEDIRIGRVVEAAEGLKELKTAMRIRNDELADEVVEGEPVVYGLLRNEWAQCFEEIQELLLKFIEKAVQFEQETNVVRMKYQLSVNDIKGVELYTVLKAMDVVGILDYGLAKVADLFTKYVTTPVIKCRSTPAFMEKIDQESGHLLEAVLEMIPADTESNGTDGETMYATIVQIVKFIYDSLCFKNGPWMRCFGRLTWPRMSELIISEFLSKVIPDDASKLAEFQKIRKVTSEFETNLKELMLIASSDIKDERLSKFADNVEVHFASRKKVEILAKARNLLLQSNFILSQEYLRTMRLNKEGIAEDFPNCIDLLFSSEKFMVSEAAIKLMELVHQTLKDVCLLPPTVGLEFYHAARNALVLYEAVIPVKLERQLDSINQAAVLIHNDCLYLSEEILGLAFEFRQYFPSFVKELAVFIDLAPRFQLMAEEVLQRQIQLVIYNLKEAIDGADGFQNTHQIKQFESAKFSIEQVAFIIEKVRIIWEPLLLSYIYEKSMSVVLEAVFSRIAKDILLLDDMAAEETLQLQTLIHLLFEHLSSLLESLSTVGGRGKPQEVLRETLANFIPSLRKLRKLAELLDMPLKSITTAWESGELVECNFTLSEVEDFIRAIFTDSPLRKECLQRINNSNYWGTSWT</sequence>
<evidence type="ECO:0000259" key="12">
    <source>
        <dbReference type="Pfam" id="PF20665"/>
    </source>
</evidence>
<dbReference type="Pfam" id="PF20666">
    <property type="entry name" value="ZW10_C"/>
    <property type="match status" value="1"/>
</dbReference>
<evidence type="ECO:0000256" key="1">
    <source>
        <dbReference type="ARBA" id="ARBA00004496"/>
    </source>
</evidence>
<evidence type="ECO:0000259" key="14">
    <source>
        <dbReference type="Pfam" id="PF22766"/>
    </source>
</evidence>
<dbReference type="InterPro" id="IPR046362">
    <property type="entry name" value="Zw10/DSL1_C_sf"/>
</dbReference>
<dbReference type="OrthoDB" id="534815at2759"/>
<keyword evidence="6" id="KW-0132">Cell division</keyword>
<feature type="domain" description="Centromere/kinetochore protein zw10 N-terminal" evidence="11">
    <location>
        <begin position="39"/>
        <end position="130"/>
    </location>
</feature>
<dbReference type="Gramene" id="OE9A030903T9">
    <property type="protein sequence ID" value="OE9A030903C9"/>
    <property type="gene ID" value="OE9A030903"/>
</dbReference>
<gene>
    <name evidence="15" type="ORF">OLEA9_A030903</name>
</gene>
<evidence type="ECO:0000256" key="4">
    <source>
        <dbReference type="ARBA" id="ARBA00022454"/>
    </source>
</evidence>
<dbReference type="AlphaFoldDB" id="A0A8S0Q9B6"/>
<dbReference type="InterPro" id="IPR009361">
    <property type="entry name" value="Zw10_N"/>
</dbReference>
<reference evidence="15 16" key="1">
    <citation type="submission" date="2019-12" db="EMBL/GenBank/DDBJ databases">
        <authorList>
            <person name="Alioto T."/>
            <person name="Alioto T."/>
            <person name="Gomez Garrido J."/>
        </authorList>
    </citation>
    <scope>NUCLEOTIDE SEQUENCE [LARGE SCALE GENOMIC DNA]</scope>
</reference>
<comment type="caution">
    <text evidence="15">The sequence shown here is derived from an EMBL/GenBank/DDBJ whole genome shotgun (WGS) entry which is preliminary data.</text>
</comment>
<evidence type="ECO:0000256" key="8">
    <source>
        <dbReference type="ARBA" id="ARBA00022838"/>
    </source>
</evidence>
<evidence type="ECO:0000256" key="7">
    <source>
        <dbReference type="ARBA" id="ARBA00022776"/>
    </source>
</evidence>
<dbReference type="PANTHER" id="PTHR12205:SF0">
    <property type="entry name" value="CENTROMERE_KINETOCHORE PROTEIN ZW10 HOMOLOG"/>
    <property type="match status" value="1"/>
</dbReference>
<feature type="domain" description="Centromere/kinetochore protein zw10 middle" evidence="12">
    <location>
        <begin position="180"/>
        <end position="416"/>
    </location>
</feature>
<dbReference type="GO" id="GO:0007094">
    <property type="term" value="P:mitotic spindle assembly checkpoint signaling"/>
    <property type="evidence" value="ECO:0007669"/>
    <property type="project" value="TreeGrafter"/>
</dbReference>
<comment type="subcellular location">
    <subcellularLocation>
        <location evidence="2">Chromosome</location>
        <location evidence="2">Centromere</location>
        <location evidence="2">Kinetochore</location>
    </subcellularLocation>
    <subcellularLocation>
        <location evidence="1">Cytoplasm</location>
    </subcellularLocation>
</comment>
<evidence type="ECO:0000259" key="11">
    <source>
        <dbReference type="Pfam" id="PF06248"/>
    </source>
</evidence>
<evidence type="ECO:0000313" key="16">
    <source>
        <dbReference type="Proteomes" id="UP000594638"/>
    </source>
</evidence>
<evidence type="ECO:0000256" key="9">
    <source>
        <dbReference type="ARBA" id="ARBA00023306"/>
    </source>
</evidence>
<evidence type="ECO:0000259" key="13">
    <source>
        <dbReference type="Pfam" id="PF20666"/>
    </source>
</evidence>